<keyword evidence="6" id="KW-1185">Reference proteome</keyword>
<evidence type="ECO:0000313" key="5">
    <source>
        <dbReference type="EMBL" id="TCN46998.1"/>
    </source>
</evidence>
<name>A0A4R2CYM4_SHIGR</name>
<evidence type="ECO:0000256" key="3">
    <source>
        <dbReference type="ARBA" id="ARBA00022833"/>
    </source>
</evidence>
<sequence>MLRTYKGSCHCGKIRYEADIDLSAGTGRCNCSICSKKRYWGAQIKPDAFRLQCEEADLGDYQFGTMSGHHRFCRTCGVSPFGHGYIEAIGGAYVSINVACLDDIEQGELTELPVQYFDGRNNAWWNTPAETRHL</sequence>
<comment type="caution">
    <text evidence="5">The sequence shown here is derived from an EMBL/GenBank/DDBJ whole genome shotgun (WGS) entry which is preliminary data.</text>
</comment>
<keyword evidence="3" id="KW-0862">Zinc</keyword>
<reference evidence="5 6" key="1">
    <citation type="submission" date="2019-03" db="EMBL/GenBank/DDBJ databases">
        <title>Genomic Encyclopedia of Type Strains, Phase IV (KMG-IV): sequencing the most valuable type-strain genomes for metagenomic binning, comparative biology and taxonomic classification.</title>
        <authorList>
            <person name="Goeker M."/>
        </authorList>
    </citation>
    <scope>NUCLEOTIDE SEQUENCE [LARGE SCALE GENOMIC DNA]</scope>
    <source>
        <strain evidence="5 6">DSM 18401</strain>
    </source>
</reference>
<protein>
    <recommendedName>
        <fullName evidence="4">CENP-V/GFA domain-containing protein</fullName>
    </recommendedName>
</protein>
<dbReference type="InterPro" id="IPR052355">
    <property type="entry name" value="CENP-V-like"/>
</dbReference>
<comment type="similarity">
    <text evidence="1">Belongs to the Gfa family.</text>
</comment>
<organism evidence="5 6">
    <name type="scientific">Shinella granuli</name>
    <dbReference type="NCBI Taxonomy" id="323621"/>
    <lineage>
        <taxon>Bacteria</taxon>
        <taxon>Pseudomonadati</taxon>
        <taxon>Pseudomonadota</taxon>
        <taxon>Alphaproteobacteria</taxon>
        <taxon>Hyphomicrobiales</taxon>
        <taxon>Rhizobiaceae</taxon>
        <taxon>Shinella</taxon>
    </lineage>
</organism>
<dbReference type="GO" id="GO:0046872">
    <property type="term" value="F:metal ion binding"/>
    <property type="evidence" value="ECO:0007669"/>
    <property type="project" value="UniProtKB-KW"/>
</dbReference>
<dbReference type="GO" id="GO:0016846">
    <property type="term" value="F:carbon-sulfur lyase activity"/>
    <property type="evidence" value="ECO:0007669"/>
    <property type="project" value="InterPro"/>
</dbReference>
<dbReference type="AlphaFoldDB" id="A0A4R2CYM4"/>
<gene>
    <name evidence="5" type="ORF">EV665_103171</name>
</gene>
<proteinExistence type="inferred from homology"/>
<evidence type="ECO:0000313" key="6">
    <source>
        <dbReference type="Proteomes" id="UP000295351"/>
    </source>
</evidence>
<dbReference type="PANTHER" id="PTHR28620">
    <property type="entry name" value="CENTROMERE PROTEIN V"/>
    <property type="match status" value="1"/>
</dbReference>
<dbReference type="SUPFAM" id="SSF51316">
    <property type="entry name" value="Mss4-like"/>
    <property type="match status" value="1"/>
</dbReference>
<dbReference type="RefSeq" id="WP_133033539.1">
    <property type="nucleotide sequence ID" value="NZ_BAABEI010000012.1"/>
</dbReference>
<accession>A0A4R2CYM4</accession>
<dbReference type="PANTHER" id="PTHR28620:SF1">
    <property type="entry name" value="CENP-V_GFA DOMAIN-CONTAINING PROTEIN"/>
    <property type="match status" value="1"/>
</dbReference>
<evidence type="ECO:0000256" key="2">
    <source>
        <dbReference type="ARBA" id="ARBA00022723"/>
    </source>
</evidence>
<dbReference type="EMBL" id="SLVX01000003">
    <property type="protein sequence ID" value="TCN46998.1"/>
    <property type="molecule type" value="Genomic_DNA"/>
</dbReference>
<keyword evidence="2" id="KW-0479">Metal-binding</keyword>
<dbReference type="PROSITE" id="PS51891">
    <property type="entry name" value="CENP_V_GFA"/>
    <property type="match status" value="1"/>
</dbReference>
<dbReference type="Proteomes" id="UP000295351">
    <property type="component" value="Unassembled WGS sequence"/>
</dbReference>
<dbReference type="InterPro" id="IPR006913">
    <property type="entry name" value="CENP-V/GFA"/>
</dbReference>
<dbReference type="Pfam" id="PF04828">
    <property type="entry name" value="GFA"/>
    <property type="match status" value="1"/>
</dbReference>
<dbReference type="InterPro" id="IPR011057">
    <property type="entry name" value="Mss4-like_sf"/>
</dbReference>
<evidence type="ECO:0000259" key="4">
    <source>
        <dbReference type="PROSITE" id="PS51891"/>
    </source>
</evidence>
<evidence type="ECO:0000256" key="1">
    <source>
        <dbReference type="ARBA" id="ARBA00005495"/>
    </source>
</evidence>
<dbReference type="Gene3D" id="2.170.150.70">
    <property type="match status" value="1"/>
</dbReference>
<feature type="domain" description="CENP-V/GFA" evidence="4">
    <location>
        <begin position="5"/>
        <end position="118"/>
    </location>
</feature>